<gene>
    <name evidence="1" type="ORF">Q604_UNBC12068G0001</name>
</gene>
<feature type="non-terminal residue" evidence="1">
    <location>
        <position position="1"/>
    </location>
</feature>
<proteinExistence type="predicted"/>
<dbReference type="AlphaFoldDB" id="W1XTP1"/>
<name>W1XTP1_9ZZZZ</name>
<evidence type="ECO:0000313" key="1">
    <source>
        <dbReference type="EMBL" id="ETJ33471.1"/>
    </source>
</evidence>
<organism evidence="1">
    <name type="scientific">human gut metagenome</name>
    <dbReference type="NCBI Taxonomy" id="408170"/>
    <lineage>
        <taxon>unclassified sequences</taxon>
        <taxon>metagenomes</taxon>
        <taxon>organismal metagenomes</taxon>
    </lineage>
</organism>
<protein>
    <submittedName>
        <fullName evidence="1">Uncharacterized protein</fullName>
    </submittedName>
</protein>
<comment type="caution">
    <text evidence="1">The sequence shown here is derived from an EMBL/GenBank/DDBJ whole genome shotgun (WGS) entry which is preliminary data.</text>
</comment>
<accession>W1XTP1</accession>
<reference evidence="1" key="1">
    <citation type="submission" date="2013-12" db="EMBL/GenBank/DDBJ databases">
        <title>A Varibaculum cambriense genome reconstructed from a premature infant gut community with otherwise low bacterial novelty that shifts toward anaerobic metabolism during the third week of life.</title>
        <authorList>
            <person name="Brown C.T."/>
            <person name="Sharon I."/>
            <person name="Thomas B.C."/>
            <person name="Castelle C.J."/>
            <person name="Morowitz M.J."/>
            <person name="Banfield J.F."/>
        </authorList>
    </citation>
    <scope>NUCLEOTIDE SEQUENCE</scope>
</reference>
<sequence length="23" mass="2512">DGSIDDMKVALLPHGANTLPKYR</sequence>
<dbReference type="EMBL" id="AZMM01012068">
    <property type="protein sequence ID" value="ETJ33471.1"/>
    <property type="molecule type" value="Genomic_DNA"/>
</dbReference>